<reference evidence="1" key="1">
    <citation type="submission" date="2021-06" db="EMBL/GenBank/DDBJ databases">
        <authorList>
            <person name="Kallberg Y."/>
            <person name="Tangrot J."/>
            <person name="Rosling A."/>
        </authorList>
    </citation>
    <scope>NUCLEOTIDE SEQUENCE</scope>
    <source>
        <strain evidence="1">FL966</strain>
    </source>
</reference>
<proteinExistence type="predicted"/>
<gene>
    <name evidence="1" type="ORF">CPELLU_LOCUS4617</name>
</gene>
<comment type="caution">
    <text evidence="1">The sequence shown here is derived from an EMBL/GenBank/DDBJ whole genome shotgun (WGS) entry which is preliminary data.</text>
</comment>
<name>A0A9N9AYC9_9GLOM</name>
<keyword evidence="2" id="KW-1185">Reference proteome</keyword>
<sequence>MLITCSRFIQPTYELFSSNRSSLPNTGFQIIQPKTGNYYPLGSNETIVWDYPVTPNPEIYVIITATYRNGTSEVVFNKMTPLYPSELTYKIEETWSTEASYNVIIQLTANPNINATS</sequence>
<evidence type="ECO:0000313" key="1">
    <source>
        <dbReference type="EMBL" id="CAG8548095.1"/>
    </source>
</evidence>
<dbReference type="EMBL" id="CAJVQA010002466">
    <property type="protein sequence ID" value="CAG8548095.1"/>
    <property type="molecule type" value="Genomic_DNA"/>
</dbReference>
<evidence type="ECO:0000313" key="2">
    <source>
        <dbReference type="Proteomes" id="UP000789759"/>
    </source>
</evidence>
<accession>A0A9N9AYC9</accession>
<dbReference type="AlphaFoldDB" id="A0A9N9AYC9"/>
<protein>
    <submittedName>
        <fullName evidence="1">4213_t:CDS:1</fullName>
    </submittedName>
</protein>
<organism evidence="1 2">
    <name type="scientific">Cetraspora pellucida</name>
    <dbReference type="NCBI Taxonomy" id="1433469"/>
    <lineage>
        <taxon>Eukaryota</taxon>
        <taxon>Fungi</taxon>
        <taxon>Fungi incertae sedis</taxon>
        <taxon>Mucoromycota</taxon>
        <taxon>Glomeromycotina</taxon>
        <taxon>Glomeromycetes</taxon>
        <taxon>Diversisporales</taxon>
        <taxon>Gigasporaceae</taxon>
        <taxon>Cetraspora</taxon>
    </lineage>
</organism>
<dbReference type="OrthoDB" id="2438290at2759"/>
<dbReference type="Proteomes" id="UP000789759">
    <property type="component" value="Unassembled WGS sequence"/>
</dbReference>
<feature type="non-terminal residue" evidence="1">
    <location>
        <position position="1"/>
    </location>
</feature>